<sequence length="1215" mass="139408">EDGGARIIEMDGNKTRITNPKVPEFGGEGDHGRDQLKLREFTFDHSFWSAVPTDPHFVTQEQVFEALGPDVVSAAYEGYNVCVFAYGQTGSGKTYTMTGNQEAPGFIPRFCEDMFARMNDPSATYRTKVSYLEIYNEKVRDLLKHNVNGKPSHRLRIREHPKDGPYVQDLSQHMVVSYDGIASLMNKGNTNRTTAATLMNDVSSRSHAIFTITFTQAKFQDGLPSERQSKIHLVDLAGSERADASGATGQRLKEGGSINRSLVTLGNVISVLAEMSEEKGNRSRGTFIPYRDSVLTWLLKDSLGGNAKTIMIATISPADINYGETLSTLRYANRAKNIINRPTVNEDPNVRLIRELREEIARLKSLLGGSLDNISSPKVQEKLHENEARIKVLTEEWADKWRESASILQEEKNLELRKEGLGVVLDSTLPHLIGIDDDILSTGIMLYHLKEGITTIGTDDSDEHQDIIITGAEVEPQHCVIEYLNGVVTLHPIEDAHCAVNGVFINEPVKLTQGAVILLGRTNMFRFNHPAESLSTLSLSRTPVLSNSRTSLLSHSMTDLYRSNDSLAVGAGWEFEENHREEQEMLDSKRQEIEEMEEKHRQQETEWQRQQAEMETQLQEKEKQLSGLQREIETIKMSPAQSLEEALQRLEEKEQHQVQETQRMREELLQELQGLSARHSASQLTITSVLSELDQQLGSHKVHVAALKDENAHRRAALQADRQKEEKQADVLRSELTAIREQLKAEREKLFSKDPQLRDKYTSLSEREAELRKQHAQLDQEKNAVWKKILDSLSEENYHIEEAWHDLTEQEAAVNQKLENGQFASEAERVECENEKDQLLQARVLLKEEEDRVAAAQQSEMERVESEMEKWTQQKENEISALERERDGLLRQQSKEMSTLFTQADAKLADIKRQQEKCCDVDKLLTGLDEEMKKQLSDLMVEQKQLEERRNRKLEEGALTEKEKKKAETDIQERLLDVQRTADMEMQKIREERERLLGLRKLAEEQLLNNEAECKDTMAADILEERQRALEERTQECAQLQEQVTLLQGELSSRQRQQEEERDRELDAIEFKKLQLQDLERQERINALVEQEVKRHLFEEKVRQLSSTGPPPSVNITIPNYALRGAGREAHYEYEVKVDILVFPPRKLIHKTEKVASERRAMLEQYLNNLVEVCMRSRDCPLHPDNNRYITKHIMADFDPFFRRGLFEHARHIAT</sequence>
<dbReference type="Pfam" id="PF00498">
    <property type="entry name" value="FHA"/>
    <property type="match status" value="1"/>
</dbReference>
<gene>
    <name evidence="12" type="ORF">BaRGS_00003193</name>
</gene>
<dbReference type="GO" id="GO:0005737">
    <property type="term" value="C:cytoplasm"/>
    <property type="evidence" value="ECO:0007669"/>
    <property type="project" value="UniProtKB-ARBA"/>
</dbReference>
<dbReference type="InterPro" id="IPR008984">
    <property type="entry name" value="SMAD_FHA_dom_sf"/>
</dbReference>
<keyword evidence="3" id="KW-0597">Phosphoprotein</keyword>
<proteinExistence type="inferred from homology"/>
<dbReference type="SUPFAM" id="SSF64268">
    <property type="entry name" value="PX domain"/>
    <property type="match status" value="1"/>
</dbReference>
<keyword evidence="5 9" id="KW-0067">ATP-binding</keyword>
<accession>A0ABD0M190</accession>
<evidence type="ECO:0000256" key="7">
    <source>
        <dbReference type="ARBA" id="ARBA00023175"/>
    </source>
</evidence>
<feature type="coiled-coil region" evidence="10">
    <location>
        <begin position="576"/>
        <end position="678"/>
    </location>
</feature>
<dbReference type="Proteomes" id="UP001519460">
    <property type="component" value="Unassembled WGS sequence"/>
</dbReference>
<evidence type="ECO:0000256" key="5">
    <source>
        <dbReference type="ARBA" id="ARBA00022840"/>
    </source>
</evidence>
<comment type="subcellular location">
    <subcellularLocation>
        <location evidence="1">Cytoplasm</location>
        <location evidence="1">Cytoskeleton</location>
    </subcellularLocation>
</comment>
<feature type="binding site" evidence="9">
    <location>
        <begin position="87"/>
        <end position="94"/>
    </location>
    <ligand>
        <name>ATP</name>
        <dbReference type="ChEBI" id="CHEBI:30616"/>
    </ligand>
</feature>
<evidence type="ECO:0000256" key="9">
    <source>
        <dbReference type="PROSITE-ProRule" id="PRU00283"/>
    </source>
</evidence>
<name>A0ABD0M190_9CAEN</name>
<dbReference type="FunFam" id="2.60.200.20:FF:000005">
    <property type="entry name" value="Kinesin family member 16B"/>
    <property type="match status" value="1"/>
</dbReference>
<evidence type="ECO:0000256" key="4">
    <source>
        <dbReference type="ARBA" id="ARBA00022741"/>
    </source>
</evidence>
<dbReference type="Gene3D" id="3.40.850.10">
    <property type="entry name" value="Kinesin motor domain"/>
    <property type="match status" value="1"/>
</dbReference>
<evidence type="ECO:0000256" key="3">
    <source>
        <dbReference type="ARBA" id="ARBA00022553"/>
    </source>
</evidence>
<keyword evidence="4 9" id="KW-0547">Nucleotide-binding</keyword>
<dbReference type="InterPro" id="IPR036961">
    <property type="entry name" value="Kinesin_motor_dom_sf"/>
</dbReference>
<dbReference type="InterPro" id="IPR019821">
    <property type="entry name" value="Kinesin_motor_CS"/>
</dbReference>
<evidence type="ECO:0000256" key="2">
    <source>
        <dbReference type="ARBA" id="ARBA00022490"/>
    </source>
</evidence>
<evidence type="ECO:0000256" key="6">
    <source>
        <dbReference type="ARBA" id="ARBA00023054"/>
    </source>
</evidence>
<keyword evidence="6 10" id="KW-0175">Coiled coil</keyword>
<keyword evidence="13" id="KW-1185">Reference proteome</keyword>
<dbReference type="SUPFAM" id="SSF52540">
    <property type="entry name" value="P-loop containing nucleoside triphosphate hydrolases"/>
    <property type="match status" value="1"/>
</dbReference>
<evidence type="ECO:0000313" key="13">
    <source>
        <dbReference type="Proteomes" id="UP001519460"/>
    </source>
</evidence>
<dbReference type="InterPro" id="IPR000253">
    <property type="entry name" value="FHA_dom"/>
</dbReference>
<feature type="coiled-coil region" evidence="10">
    <location>
        <begin position="715"/>
        <end position="784"/>
    </location>
</feature>
<comment type="caution">
    <text evidence="12">The sequence shown here is derived from an EMBL/GenBank/DDBJ whole genome shotgun (WGS) entry which is preliminary data.</text>
</comment>
<evidence type="ECO:0000256" key="1">
    <source>
        <dbReference type="ARBA" id="ARBA00004245"/>
    </source>
</evidence>
<dbReference type="GO" id="GO:0003774">
    <property type="term" value="F:cytoskeletal motor activity"/>
    <property type="evidence" value="ECO:0007669"/>
    <property type="project" value="UniProtKB-UniRule"/>
</dbReference>
<dbReference type="PANTHER" id="PTHR47117:SF6">
    <property type="entry name" value="KINESIN-LIKE PROTEIN KIF16B"/>
    <property type="match status" value="1"/>
</dbReference>
<dbReference type="Pfam" id="PF00225">
    <property type="entry name" value="Kinesin"/>
    <property type="match status" value="1"/>
</dbReference>
<dbReference type="SMART" id="SM00129">
    <property type="entry name" value="KISc"/>
    <property type="match status" value="1"/>
</dbReference>
<dbReference type="AlphaFoldDB" id="A0ABD0M190"/>
<dbReference type="Gene3D" id="2.60.200.20">
    <property type="match status" value="1"/>
</dbReference>
<dbReference type="CDD" id="cd22708">
    <property type="entry name" value="FHA_KIF16"/>
    <property type="match status" value="1"/>
</dbReference>
<evidence type="ECO:0000256" key="8">
    <source>
        <dbReference type="ARBA" id="ARBA00023212"/>
    </source>
</evidence>
<keyword evidence="2" id="KW-0963">Cytoplasm</keyword>
<keyword evidence="8" id="KW-0206">Cytoskeleton</keyword>
<dbReference type="SUPFAM" id="SSF49879">
    <property type="entry name" value="SMAD/FHA domain"/>
    <property type="match status" value="1"/>
</dbReference>
<protein>
    <recommendedName>
        <fullName evidence="11">Kinesin motor domain-containing protein</fullName>
    </recommendedName>
</protein>
<dbReference type="PROSITE" id="PS00411">
    <property type="entry name" value="KINESIN_MOTOR_1"/>
    <property type="match status" value="1"/>
</dbReference>
<dbReference type="PRINTS" id="PR00380">
    <property type="entry name" value="KINESINHEAVY"/>
</dbReference>
<keyword evidence="7 9" id="KW-0505">Motor protein</keyword>
<feature type="domain" description="Kinesin motor" evidence="11">
    <location>
        <begin position="1"/>
        <end position="338"/>
    </location>
</feature>
<dbReference type="PROSITE" id="PS50067">
    <property type="entry name" value="KINESIN_MOTOR_2"/>
    <property type="match status" value="1"/>
</dbReference>
<feature type="coiled-coil region" evidence="10">
    <location>
        <begin position="829"/>
        <end position="892"/>
    </location>
</feature>
<dbReference type="InterPro" id="IPR001752">
    <property type="entry name" value="Kinesin_motor_dom"/>
</dbReference>
<dbReference type="Gene3D" id="3.30.1520.10">
    <property type="entry name" value="Phox-like domain"/>
    <property type="match status" value="1"/>
</dbReference>
<feature type="coiled-coil region" evidence="10">
    <location>
        <begin position="986"/>
        <end position="1082"/>
    </location>
</feature>
<feature type="coiled-coil region" evidence="10">
    <location>
        <begin position="929"/>
        <end position="956"/>
    </location>
</feature>
<comment type="similarity">
    <text evidence="9">Belongs to the TRAFAC class myosin-kinesin ATPase superfamily. Kinesin family.</text>
</comment>
<dbReference type="GO" id="GO:0005856">
    <property type="term" value="C:cytoskeleton"/>
    <property type="evidence" value="ECO:0007669"/>
    <property type="project" value="UniProtKB-SubCell"/>
</dbReference>
<evidence type="ECO:0000259" key="11">
    <source>
        <dbReference type="PROSITE" id="PS50067"/>
    </source>
</evidence>
<dbReference type="InterPro" id="IPR036871">
    <property type="entry name" value="PX_dom_sf"/>
</dbReference>
<evidence type="ECO:0000256" key="10">
    <source>
        <dbReference type="SAM" id="Coils"/>
    </source>
</evidence>
<organism evidence="12 13">
    <name type="scientific">Batillaria attramentaria</name>
    <dbReference type="NCBI Taxonomy" id="370345"/>
    <lineage>
        <taxon>Eukaryota</taxon>
        <taxon>Metazoa</taxon>
        <taxon>Spiralia</taxon>
        <taxon>Lophotrochozoa</taxon>
        <taxon>Mollusca</taxon>
        <taxon>Gastropoda</taxon>
        <taxon>Caenogastropoda</taxon>
        <taxon>Sorbeoconcha</taxon>
        <taxon>Cerithioidea</taxon>
        <taxon>Batillariidae</taxon>
        <taxon>Batillaria</taxon>
    </lineage>
</organism>
<dbReference type="InterPro" id="IPR027417">
    <property type="entry name" value="P-loop_NTPase"/>
</dbReference>
<dbReference type="GO" id="GO:0005524">
    <property type="term" value="F:ATP binding"/>
    <property type="evidence" value="ECO:0007669"/>
    <property type="project" value="UniProtKB-UniRule"/>
</dbReference>
<dbReference type="PANTHER" id="PTHR47117">
    <property type="entry name" value="STAR-RELATED LIPID TRANSFER PROTEIN 9"/>
    <property type="match status" value="1"/>
</dbReference>
<dbReference type="EMBL" id="JACVVK020000010">
    <property type="protein sequence ID" value="KAK7505448.1"/>
    <property type="molecule type" value="Genomic_DNA"/>
</dbReference>
<evidence type="ECO:0000313" key="12">
    <source>
        <dbReference type="EMBL" id="KAK7505448.1"/>
    </source>
</evidence>
<feature type="non-terminal residue" evidence="12">
    <location>
        <position position="1"/>
    </location>
</feature>
<reference evidence="12 13" key="1">
    <citation type="journal article" date="2023" name="Sci. Data">
        <title>Genome assembly of the Korean intertidal mud-creeper Batillaria attramentaria.</title>
        <authorList>
            <person name="Patra A.K."/>
            <person name="Ho P.T."/>
            <person name="Jun S."/>
            <person name="Lee S.J."/>
            <person name="Kim Y."/>
            <person name="Won Y.J."/>
        </authorList>
    </citation>
    <scope>NUCLEOTIDE SEQUENCE [LARGE SCALE GENOMIC DNA]</scope>
    <source>
        <strain evidence="12">Wonlab-2016</strain>
    </source>
</reference>
<dbReference type="FunFam" id="3.40.850.10:FF:000021">
    <property type="entry name" value="kinesin-like protein KIF16B isoform X1"/>
    <property type="match status" value="1"/>
</dbReference>